<dbReference type="CDD" id="cd03249">
    <property type="entry name" value="ABC_MTABC3_MDL1_MDL2"/>
    <property type="match status" value="2"/>
</dbReference>
<reference evidence="13 14" key="1">
    <citation type="submission" date="2012-05" db="EMBL/GenBank/DDBJ databases">
        <title>Recombination and specialization in a pathogen metapopulation.</title>
        <authorList>
            <person name="Gardiner A."/>
            <person name="Kemen E."/>
            <person name="Schultz-Larsen T."/>
            <person name="MacLean D."/>
            <person name="Van Oosterhout C."/>
            <person name="Jones J.D.G."/>
        </authorList>
    </citation>
    <scope>NUCLEOTIDE SEQUENCE [LARGE SCALE GENOMIC DNA]</scope>
    <source>
        <strain evidence="13 14">Ac Nc2</strain>
    </source>
</reference>
<keyword evidence="5" id="KW-0547">Nucleotide-binding</keyword>
<evidence type="ECO:0000256" key="10">
    <source>
        <dbReference type="SAM" id="Phobius"/>
    </source>
</evidence>
<dbReference type="CDD" id="cd18577">
    <property type="entry name" value="ABC_6TM_Pgp_ABCB1_D1_like"/>
    <property type="match status" value="1"/>
</dbReference>
<evidence type="ECO:0000313" key="13">
    <source>
        <dbReference type="EMBL" id="CCI43453.1"/>
    </source>
</evidence>
<dbReference type="FunCoup" id="A0A024G9N7">
    <property type="interactions" value="10"/>
</dbReference>
<evidence type="ECO:0000256" key="3">
    <source>
        <dbReference type="ARBA" id="ARBA00022448"/>
    </source>
</evidence>
<dbReference type="InterPro" id="IPR036640">
    <property type="entry name" value="ABC1_TM_sf"/>
</dbReference>
<dbReference type="OrthoDB" id="153118at2759"/>
<dbReference type="FunFam" id="3.40.50.300:FF:000251">
    <property type="entry name" value="ABC transporter B family member 19"/>
    <property type="match status" value="1"/>
</dbReference>
<dbReference type="GO" id="GO:0015421">
    <property type="term" value="F:ABC-type oligopeptide transporter activity"/>
    <property type="evidence" value="ECO:0007669"/>
    <property type="project" value="TreeGrafter"/>
</dbReference>
<comment type="subcellular location">
    <subcellularLocation>
        <location evidence="1">Membrane</location>
        <topology evidence="1">Multi-pass membrane protein</topology>
    </subcellularLocation>
</comment>
<evidence type="ECO:0000259" key="12">
    <source>
        <dbReference type="PROSITE" id="PS50929"/>
    </source>
</evidence>
<dbReference type="GO" id="GO:0005524">
    <property type="term" value="F:ATP binding"/>
    <property type="evidence" value="ECO:0007669"/>
    <property type="project" value="UniProtKB-KW"/>
</dbReference>
<dbReference type="GO" id="GO:0005743">
    <property type="term" value="C:mitochondrial inner membrane"/>
    <property type="evidence" value="ECO:0007669"/>
    <property type="project" value="TreeGrafter"/>
</dbReference>
<feature type="transmembrane region" description="Helical" evidence="10">
    <location>
        <begin position="727"/>
        <end position="752"/>
    </location>
</feature>
<gene>
    <name evidence="13" type="ORF">BN9_042370</name>
</gene>
<feature type="transmembrane region" description="Helical" evidence="10">
    <location>
        <begin position="185"/>
        <end position="204"/>
    </location>
</feature>
<evidence type="ECO:0000256" key="8">
    <source>
        <dbReference type="ARBA" id="ARBA00023136"/>
    </source>
</evidence>
<feature type="domain" description="ABC transporter" evidence="11">
    <location>
        <begin position="1005"/>
        <end position="1246"/>
    </location>
</feature>
<keyword evidence="8 10" id="KW-0472">Membrane</keyword>
<dbReference type="PROSITE" id="PS50929">
    <property type="entry name" value="ABC_TM1F"/>
    <property type="match status" value="2"/>
</dbReference>
<dbReference type="Pfam" id="PF00664">
    <property type="entry name" value="ABC_membrane"/>
    <property type="match status" value="2"/>
</dbReference>
<dbReference type="Gene3D" id="1.20.1560.10">
    <property type="entry name" value="ABC transporter type 1, transmembrane domain"/>
    <property type="match status" value="1"/>
</dbReference>
<dbReference type="SUPFAM" id="SSF52540">
    <property type="entry name" value="P-loop containing nucleoside triphosphate hydrolases"/>
    <property type="match status" value="2"/>
</dbReference>
<dbReference type="SMART" id="SM00382">
    <property type="entry name" value="AAA"/>
    <property type="match status" value="2"/>
</dbReference>
<feature type="transmembrane region" description="Helical" evidence="10">
    <location>
        <begin position="268"/>
        <end position="290"/>
    </location>
</feature>
<name>A0A024G9N7_9STRA</name>
<dbReference type="PANTHER" id="PTHR43394:SF27">
    <property type="entry name" value="ATP-DEPENDENT TRANSLOCASE ABCB1-LIKE"/>
    <property type="match status" value="1"/>
</dbReference>
<protein>
    <recommendedName>
        <fullName evidence="15">Bile salt export pump</fullName>
    </recommendedName>
</protein>
<dbReference type="Proteomes" id="UP000053237">
    <property type="component" value="Unassembled WGS sequence"/>
</dbReference>
<feature type="transmembrane region" description="Helical" evidence="10">
    <location>
        <begin position="87"/>
        <end position="107"/>
    </location>
</feature>
<evidence type="ECO:0000256" key="5">
    <source>
        <dbReference type="ARBA" id="ARBA00022741"/>
    </source>
</evidence>
<dbReference type="InterPro" id="IPR011527">
    <property type="entry name" value="ABC1_TM_dom"/>
</dbReference>
<feature type="domain" description="ABC transmembrane type-1" evidence="12">
    <location>
        <begin position="47"/>
        <end position="328"/>
    </location>
</feature>
<feature type="region of interest" description="Disordered" evidence="9">
    <location>
        <begin position="606"/>
        <end position="628"/>
    </location>
</feature>
<evidence type="ECO:0000256" key="2">
    <source>
        <dbReference type="ARBA" id="ARBA00007577"/>
    </source>
</evidence>
<evidence type="ECO:0000256" key="1">
    <source>
        <dbReference type="ARBA" id="ARBA00004141"/>
    </source>
</evidence>
<dbReference type="STRING" id="65357.A0A024G9N7"/>
<feature type="compositionally biased region" description="Low complexity" evidence="9">
    <location>
        <begin position="608"/>
        <end position="618"/>
    </location>
</feature>
<evidence type="ECO:0000256" key="6">
    <source>
        <dbReference type="ARBA" id="ARBA00022840"/>
    </source>
</evidence>
<dbReference type="AlphaFoldDB" id="A0A024G9N7"/>
<dbReference type="PROSITE" id="PS50893">
    <property type="entry name" value="ABC_TRANSPORTER_2"/>
    <property type="match status" value="2"/>
</dbReference>
<dbReference type="Gene3D" id="3.40.50.300">
    <property type="entry name" value="P-loop containing nucleotide triphosphate hydrolases"/>
    <property type="match status" value="2"/>
</dbReference>
<feature type="transmembrane region" description="Helical" evidence="10">
    <location>
        <begin position="808"/>
        <end position="841"/>
    </location>
</feature>
<dbReference type="PROSITE" id="PS00211">
    <property type="entry name" value="ABC_TRANSPORTER_1"/>
    <property type="match status" value="2"/>
</dbReference>
<dbReference type="InParanoid" id="A0A024G9N7"/>
<feature type="transmembrane region" description="Helical" evidence="10">
    <location>
        <begin position="671"/>
        <end position="693"/>
    </location>
</feature>
<dbReference type="InterPro" id="IPR003439">
    <property type="entry name" value="ABC_transporter-like_ATP-bd"/>
</dbReference>
<dbReference type="Pfam" id="PF00005">
    <property type="entry name" value="ABC_tran"/>
    <property type="match status" value="2"/>
</dbReference>
<dbReference type="CDD" id="cd18578">
    <property type="entry name" value="ABC_6TM_Pgp_ABCB1_D2_like"/>
    <property type="match status" value="1"/>
</dbReference>
<sequence length="1251" mass="137668">MEPKSLQTPHETLDSTFSDALERKETTPFAFRDLYRYATTKDHILLFFGILLTCVNGALFPCMALIFGEAISSFQPYRQHKINQNSILFFGVAILLFVTDYASYLAFQTTSKRQIKRLREHVLDHLLHLEIQWYDQHDALQLSSRLVGDTVKIQDGMGQKLGDSIRFSAQFVTGYTIGFSKGWDISLVMACVLPCIGFSLGSLIKLLRARSERSQKVYAEAGAIAEETLSSMRTVVSNNGHDRAMNNFSEKICIAEKDNIQVGRFSSIVFGVFYCSMWLMYAAGLWYGGWKVSNAKTSPGRVFQAFYGILIGSLSMAQISPNISAVTQAKGAAVAIYEILATTSTIDASKGDGLIPSRCDGDIRVEQVDFSYPSRPQVKIMREYSVHIESGQTVAFVGASGGGKSTLVSLLERFYRPNSGTLFLDGNDIQTLNLKWLRAQIGLVSQEPVLFATTIFENIALGGKASSQSCTHQQIEAAAKLASAHDFIMSLPQQYETLVGEKGVSLSGGQKQRIAIARAIVREPKILILDEATSALDNESERSVQAALLNLVEQSTMTTIVIAHRLSTVRHADKIVVLADGSVVEEGSHDALISIPQGIYRRLYTTQEESSSESSKSEQIQPASPLSSIHHDTELSASEHEQNHPISQENVATSRFQWKKLAGLCRPDSKYFIVGLVSSAICGFSFPGSSLLLSGVITTMTEKYAAYLVSLNADNLKQLYHAVRMYAAIYIGGSVVLMIATAIQQFCFKFMAEKLTTRLRNMHFRALCRQNIGFFDQTKHAAGALSTQLASDATKVALLFGDSQGRLVQAAFTCVLALVISFVLGSWLLSFVMLAIFPLLIAGQYFRMQHISNGVQGDDMAEAGAYAAQALSNIRTVVSLGLEITTCQEYRRLLDLTEPTSSRQAHVNGLALGFSSFITFAAYSLVFWTGGQLIKHGHINFEELMRTLMCIMMSAQSIGPAMSYFADMDSGKAAAASIFQLVERDVPIDSFSSEGLQLDQVQGRLEFKRVYFSYPTRPDRIILSKYTLSIPAGQTVAFCGPSGGGKSTIIALLERFYDPLSGTILLDGVDIKHLQLQWLRSQFGLVGQEPTLFVGTITENLLYGLPMDQKVDQTKVIEAARMANAHEFIMNFPDGYHTQVGMKGEQLSGGQKQRIAIARAILKDPKILLLDEATSALDYESEKIVQEALDTIVTMRARTTLIIAHRLSTIRKADKICVVSGGRIAEEGTHDELLRRNGIYKRLISSGQADA</sequence>
<keyword evidence="6" id="KW-0067">ATP-binding</keyword>
<comment type="similarity">
    <text evidence="2">Belongs to the ABC transporter superfamily. ABCB family. Multidrug resistance exporter (TC 3.A.1.201) subfamily.</text>
</comment>
<keyword evidence="14" id="KW-1185">Reference proteome</keyword>
<keyword evidence="3" id="KW-0813">Transport</keyword>
<proteinExistence type="inferred from homology"/>
<feature type="domain" description="ABC transporter" evidence="11">
    <location>
        <begin position="363"/>
        <end position="605"/>
    </location>
</feature>
<organism evidence="13 14">
    <name type="scientific">Albugo candida</name>
    <dbReference type="NCBI Taxonomy" id="65357"/>
    <lineage>
        <taxon>Eukaryota</taxon>
        <taxon>Sar</taxon>
        <taxon>Stramenopiles</taxon>
        <taxon>Oomycota</taxon>
        <taxon>Peronosporomycetes</taxon>
        <taxon>Albuginales</taxon>
        <taxon>Albuginaceae</taxon>
        <taxon>Albugo</taxon>
    </lineage>
</organism>
<dbReference type="GO" id="GO:0090374">
    <property type="term" value="P:oligopeptide export from mitochondrion"/>
    <property type="evidence" value="ECO:0007669"/>
    <property type="project" value="TreeGrafter"/>
</dbReference>
<evidence type="ECO:0000313" key="14">
    <source>
        <dbReference type="Proteomes" id="UP000053237"/>
    </source>
</evidence>
<feature type="transmembrane region" description="Helical" evidence="10">
    <location>
        <begin position="910"/>
        <end position="930"/>
    </location>
</feature>
<evidence type="ECO:0000259" key="11">
    <source>
        <dbReference type="PROSITE" id="PS50893"/>
    </source>
</evidence>
<dbReference type="GO" id="GO:0016887">
    <property type="term" value="F:ATP hydrolysis activity"/>
    <property type="evidence" value="ECO:0007669"/>
    <property type="project" value="InterPro"/>
</dbReference>
<dbReference type="InterPro" id="IPR017871">
    <property type="entry name" value="ABC_transporter-like_CS"/>
</dbReference>
<evidence type="ECO:0000256" key="7">
    <source>
        <dbReference type="ARBA" id="ARBA00022989"/>
    </source>
</evidence>
<dbReference type="InterPro" id="IPR003593">
    <property type="entry name" value="AAA+_ATPase"/>
</dbReference>
<dbReference type="InterPro" id="IPR027417">
    <property type="entry name" value="P-loop_NTPase"/>
</dbReference>
<comment type="caution">
    <text evidence="13">The sequence shown here is derived from an EMBL/GenBank/DDBJ whole genome shotgun (WGS) entry which is preliminary data.</text>
</comment>
<dbReference type="SUPFAM" id="SSF90123">
    <property type="entry name" value="ABC transporter transmembrane region"/>
    <property type="match status" value="2"/>
</dbReference>
<keyword evidence="7 10" id="KW-1133">Transmembrane helix</keyword>
<evidence type="ECO:0008006" key="15">
    <source>
        <dbReference type="Google" id="ProtNLM"/>
    </source>
</evidence>
<evidence type="ECO:0000256" key="4">
    <source>
        <dbReference type="ARBA" id="ARBA00022692"/>
    </source>
</evidence>
<feature type="transmembrane region" description="Helical" evidence="10">
    <location>
        <begin position="44"/>
        <end position="67"/>
    </location>
</feature>
<accession>A0A024G9N7</accession>
<feature type="domain" description="ABC transmembrane type-1" evidence="12">
    <location>
        <begin position="673"/>
        <end position="970"/>
    </location>
</feature>
<dbReference type="PANTHER" id="PTHR43394">
    <property type="entry name" value="ATP-DEPENDENT PERMEASE MDL1, MITOCHONDRIAL"/>
    <property type="match status" value="1"/>
</dbReference>
<keyword evidence="4 10" id="KW-0812">Transmembrane</keyword>
<dbReference type="FunFam" id="3.40.50.300:FF:000205">
    <property type="entry name" value="ABC transporter B family member 4"/>
    <property type="match status" value="1"/>
</dbReference>
<evidence type="ECO:0000256" key="9">
    <source>
        <dbReference type="SAM" id="MobiDB-lite"/>
    </source>
</evidence>
<dbReference type="InterPro" id="IPR039421">
    <property type="entry name" value="Type_1_exporter"/>
</dbReference>
<dbReference type="EMBL" id="CAIX01000049">
    <property type="protein sequence ID" value="CCI43453.1"/>
    <property type="molecule type" value="Genomic_DNA"/>
</dbReference>